<dbReference type="Proteomes" id="UP000245412">
    <property type="component" value="Unassembled WGS sequence"/>
</dbReference>
<dbReference type="Gene3D" id="3.30.565.40">
    <property type="entry name" value="Fervidobacterium nodosum Rt17-B1 like"/>
    <property type="match status" value="1"/>
</dbReference>
<keyword evidence="4" id="KW-1185">Reference proteome</keyword>
<dbReference type="Gene3D" id="3.90.640.20">
    <property type="entry name" value="Heat-shock cognate protein, ATPase"/>
    <property type="match status" value="1"/>
</dbReference>
<comment type="caution">
    <text evidence="3">The sequence shown here is derived from an EMBL/GenBank/DDBJ whole genome shotgun (WGS) entry which is preliminary data.</text>
</comment>
<feature type="domain" description="DUF3298" evidence="1">
    <location>
        <begin position="143"/>
        <end position="211"/>
    </location>
</feature>
<organism evidence="3 4">
    <name type="scientific">Murimonas intestini</name>
    <dbReference type="NCBI Taxonomy" id="1337051"/>
    <lineage>
        <taxon>Bacteria</taxon>
        <taxon>Bacillati</taxon>
        <taxon>Bacillota</taxon>
        <taxon>Clostridia</taxon>
        <taxon>Lachnospirales</taxon>
        <taxon>Lachnospiraceae</taxon>
        <taxon>Murimonas</taxon>
    </lineage>
</organism>
<dbReference type="InterPro" id="IPR025303">
    <property type="entry name" value="PdaC"/>
</dbReference>
<dbReference type="InterPro" id="IPR037126">
    <property type="entry name" value="PdaC/RsiV-like_sf"/>
</dbReference>
<accession>A0AB73T596</accession>
<evidence type="ECO:0000313" key="3">
    <source>
        <dbReference type="EMBL" id="PWJ76084.1"/>
    </source>
</evidence>
<evidence type="ECO:0000313" key="4">
    <source>
        <dbReference type="Proteomes" id="UP000245412"/>
    </source>
</evidence>
<evidence type="ECO:0000259" key="1">
    <source>
        <dbReference type="Pfam" id="PF11738"/>
    </source>
</evidence>
<reference evidence="3 4" key="1">
    <citation type="submission" date="2018-05" db="EMBL/GenBank/DDBJ databases">
        <authorList>
            <person name="Goeker M."/>
            <person name="Huntemann M."/>
            <person name="Clum A."/>
            <person name="Pillay M."/>
            <person name="Palaniappan K."/>
            <person name="Varghese N."/>
            <person name="Mikhailova N."/>
            <person name="Stamatis D."/>
            <person name="Reddy T."/>
            <person name="Daum C."/>
            <person name="Shapiro N."/>
            <person name="Ivanova N."/>
            <person name="Kyrpides N."/>
            <person name="Woyke T."/>
        </authorList>
    </citation>
    <scope>NUCLEOTIDE SEQUENCE [LARGE SCALE GENOMIC DNA]</scope>
    <source>
        <strain evidence="3 4">DSM 26524</strain>
    </source>
</reference>
<protein>
    <submittedName>
        <fullName evidence="3">Uncharacterized protein DUF3298</fullName>
    </submittedName>
</protein>
<proteinExistence type="predicted"/>
<dbReference type="InterPro" id="IPR021729">
    <property type="entry name" value="DUF3298"/>
</dbReference>
<name>A0AB73T596_9FIRM</name>
<dbReference type="AlphaFoldDB" id="A0AB73T596"/>
<sequence length="211" mass="24411">MQTILQKTLKDTMYYGKIPVFIYNINYPFFKSTCSKAPSQRINNYYAYTARQTESYCRTVLYPQAADSARYIPENNPSFNSFTLDVNYKITYNAGCITSLYLEKYTYMGGAHGETVRTSDTWDFKTGRRLSLGNFYPLSAASRQRLFMNIGGQIAERQKASPSSFFDDYISLLQKTFNPKNYYLTPEGFVIYYQQYDIAPYAAGLPEFLFP</sequence>
<dbReference type="Pfam" id="PF11738">
    <property type="entry name" value="DUF3298"/>
    <property type="match status" value="1"/>
</dbReference>
<dbReference type="Pfam" id="PF13739">
    <property type="entry name" value="PdaC"/>
    <property type="match status" value="1"/>
</dbReference>
<gene>
    <name evidence="3" type="ORF">C7383_105118</name>
</gene>
<dbReference type="RefSeq" id="WP_109626153.1">
    <property type="nucleotide sequence ID" value="NZ_CABJAT010000005.1"/>
</dbReference>
<feature type="domain" description="Deacetylase PdaC" evidence="2">
    <location>
        <begin position="20"/>
        <end position="114"/>
    </location>
</feature>
<dbReference type="EMBL" id="QGGY01000005">
    <property type="protein sequence ID" value="PWJ76084.1"/>
    <property type="molecule type" value="Genomic_DNA"/>
</dbReference>
<evidence type="ECO:0000259" key="2">
    <source>
        <dbReference type="Pfam" id="PF13739"/>
    </source>
</evidence>